<comment type="caution">
    <text evidence="2">The sequence shown here is derived from an EMBL/GenBank/DDBJ whole genome shotgun (WGS) entry which is preliminary data.</text>
</comment>
<evidence type="ECO:0000259" key="1">
    <source>
        <dbReference type="PROSITE" id="PS50011"/>
    </source>
</evidence>
<dbReference type="PROSITE" id="PS50011">
    <property type="entry name" value="PROTEIN_KINASE_DOM"/>
    <property type="match status" value="1"/>
</dbReference>
<evidence type="ECO:0000313" key="3">
    <source>
        <dbReference type="Proteomes" id="UP001291623"/>
    </source>
</evidence>
<reference evidence="2" key="1">
    <citation type="submission" date="2023-12" db="EMBL/GenBank/DDBJ databases">
        <title>Genome assembly of Anisodus tanguticus.</title>
        <authorList>
            <person name="Wang Y.-J."/>
        </authorList>
    </citation>
    <scope>NUCLEOTIDE SEQUENCE</scope>
    <source>
        <strain evidence="2">KB-2021</strain>
        <tissue evidence="2">Leaf</tissue>
    </source>
</reference>
<gene>
    <name evidence="2" type="ORF">RND71_035907</name>
</gene>
<sequence>MDTMDDQTYYANNSGLCGFQIQLNCPDNKPPQPTEPVNESNESWFAWEAMLEVCIGSARGLHCLHTFQKAIIHLDAKSPNILLDENLRAKVSDFGLSKIGPEIDHTCQYWLTAVKGSSIG</sequence>
<dbReference type="GO" id="GO:0004714">
    <property type="term" value="F:transmembrane receptor protein tyrosine kinase activity"/>
    <property type="evidence" value="ECO:0007669"/>
    <property type="project" value="InterPro"/>
</dbReference>
<proteinExistence type="predicted"/>
<dbReference type="Proteomes" id="UP001291623">
    <property type="component" value="Unassembled WGS sequence"/>
</dbReference>
<dbReference type="InterPro" id="IPR045272">
    <property type="entry name" value="ANXUR1/2-like"/>
</dbReference>
<dbReference type="AlphaFoldDB" id="A0AAE1V058"/>
<dbReference type="InterPro" id="IPR000719">
    <property type="entry name" value="Prot_kinase_dom"/>
</dbReference>
<dbReference type="PANTHER" id="PTHR27003">
    <property type="entry name" value="OS07G0166700 PROTEIN"/>
    <property type="match status" value="1"/>
</dbReference>
<dbReference type="Pfam" id="PF00069">
    <property type="entry name" value="Pkinase"/>
    <property type="match status" value="1"/>
</dbReference>
<dbReference type="Gene3D" id="1.10.510.10">
    <property type="entry name" value="Transferase(Phosphotransferase) domain 1"/>
    <property type="match status" value="1"/>
</dbReference>
<name>A0AAE1V058_9SOLA</name>
<evidence type="ECO:0000313" key="2">
    <source>
        <dbReference type="EMBL" id="KAK4345731.1"/>
    </source>
</evidence>
<keyword evidence="3" id="KW-1185">Reference proteome</keyword>
<feature type="domain" description="Protein kinase" evidence="1">
    <location>
        <begin position="1"/>
        <end position="120"/>
    </location>
</feature>
<organism evidence="2 3">
    <name type="scientific">Anisodus tanguticus</name>
    <dbReference type="NCBI Taxonomy" id="243964"/>
    <lineage>
        <taxon>Eukaryota</taxon>
        <taxon>Viridiplantae</taxon>
        <taxon>Streptophyta</taxon>
        <taxon>Embryophyta</taxon>
        <taxon>Tracheophyta</taxon>
        <taxon>Spermatophyta</taxon>
        <taxon>Magnoliopsida</taxon>
        <taxon>eudicotyledons</taxon>
        <taxon>Gunneridae</taxon>
        <taxon>Pentapetalae</taxon>
        <taxon>asterids</taxon>
        <taxon>lamiids</taxon>
        <taxon>Solanales</taxon>
        <taxon>Solanaceae</taxon>
        <taxon>Solanoideae</taxon>
        <taxon>Hyoscyameae</taxon>
        <taxon>Anisodus</taxon>
    </lineage>
</organism>
<protein>
    <recommendedName>
        <fullName evidence="1">Protein kinase domain-containing protein</fullName>
    </recommendedName>
</protein>
<dbReference type="GO" id="GO:0005886">
    <property type="term" value="C:plasma membrane"/>
    <property type="evidence" value="ECO:0007669"/>
    <property type="project" value="TreeGrafter"/>
</dbReference>
<dbReference type="InterPro" id="IPR011009">
    <property type="entry name" value="Kinase-like_dom_sf"/>
</dbReference>
<accession>A0AAE1V058</accession>
<dbReference type="EMBL" id="JAVYJV010000019">
    <property type="protein sequence ID" value="KAK4345731.1"/>
    <property type="molecule type" value="Genomic_DNA"/>
</dbReference>
<dbReference type="PANTHER" id="PTHR27003:SF69">
    <property type="entry name" value="PROTEIN KINASE DOMAIN-CONTAINING PROTEIN"/>
    <property type="match status" value="1"/>
</dbReference>
<dbReference type="GO" id="GO:0009506">
    <property type="term" value="C:plasmodesma"/>
    <property type="evidence" value="ECO:0007669"/>
    <property type="project" value="TreeGrafter"/>
</dbReference>
<dbReference type="SUPFAM" id="SSF56112">
    <property type="entry name" value="Protein kinase-like (PK-like)"/>
    <property type="match status" value="1"/>
</dbReference>
<dbReference type="GO" id="GO:0005524">
    <property type="term" value="F:ATP binding"/>
    <property type="evidence" value="ECO:0007669"/>
    <property type="project" value="InterPro"/>
</dbReference>